<proteinExistence type="inferred from homology"/>
<gene>
    <name evidence="4" type="primary">LOC115190618</name>
</gene>
<accession>A0A674AM05</accession>
<reference evidence="4" key="1">
    <citation type="submission" date="2025-08" db="UniProtKB">
        <authorList>
            <consortium name="Ensembl"/>
        </authorList>
    </citation>
    <scope>IDENTIFICATION</scope>
</reference>
<keyword evidence="5" id="KW-1185">Reference proteome</keyword>
<dbReference type="AlphaFoldDB" id="A0A674AM05"/>
<evidence type="ECO:0000256" key="1">
    <source>
        <dbReference type="ARBA" id="ARBA00007398"/>
    </source>
</evidence>
<dbReference type="Proteomes" id="UP000472277">
    <property type="component" value="Unassembled WGS sequence"/>
</dbReference>
<comment type="similarity">
    <text evidence="1">Belongs to the asteroid family.</text>
</comment>
<protein>
    <submittedName>
        <fullName evidence="4">Protein asteroid homolog 1-like</fullName>
    </submittedName>
</protein>
<evidence type="ECO:0000259" key="3">
    <source>
        <dbReference type="Pfam" id="PF00752"/>
    </source>
</evidence>
<dbReference type="InterPro" id="IPR006085">
    <property type="entry name" value="XPG_DNA_repair_N"/>
</dbReference>
<dbReference type="InterPro" id="IPR026832">
    <property type="entry name" value="Asteroid"/>
</dbReference>
<dbReference type="InParanoid" id="A0A674AM05"/>
<dbReference type="FunCoup" id="A0A674AM05">
    <property type="interactions" value="1"/>
</dbReference>
<dbReference type="Ensembl" id="ENSSTUT00000063530.1">
    <property type="protein sequence ID" value="ENSSTUP00000060313.1"/>
    <property type="gene ID" value="ENSSTUG00000026066.1"/>
</dbReference>
<dbReference type="SUPFAM" id="SSF88723">
    <property type="entry name" value="PIN domain-like"/>
    <property type="match status" value="1"/>
</dbReference>
<dbReference type="InterPro" id="IPR029060">
    <property type="entry name" value="PIN-like_dom_sf"/>
</dbReference>
<dbReference type="GO" id="GO:0004518">
    <property type="term" value="F:nuclease activity"/>
    <property type="evidence" value="ECO:0007669"/>
    <property type="project" value="InterPro"/>
</dbReference>
<evidence type="ECO:0000313" key="4">
    <source>
        <dbReference type="Ensembl" id="ENSSTUP00000060313.1"/>
    </source>
</evidence>
<feature type="region of interest" description="Disordered" evidence="2">
    <location>
        <begin position="568"/>
        <end position="600"/>
    </location>
</feature>
<evidence type="ECO:0000256" key="2">
    <source>
        <dbReference type="SAM" id="MobiDB-lite"/>
    </source>
</evidence>
<dbReference type="PANTHER" id="PTHR15665">
    <property type="entry name" value="ASTEROID PROTEIN"/>
    <property type="match status" value="1"/>
</dbReference>
<feature type="domain" description="XPG N-terminal" evidence="3">
    <location>
        <begin position="1"/>
        <end position="96"/>
    </location>
</feature>
<dbReference type="PANTHER" id="PTHR15665:SF1">
    <property type="entry name" value="PROTEIN ASTEROID HOMOLOG 1"/>
    <property type="match status" value="1"/>
</dbReference>
<reference evidence="4" key="2">
    <citation type="submission" date="2025-09" db="UniProtKB">
        <authorList>
            <consortium name="Ensembl"/>
        </authorList>
    </citation>
    <scope>IDENTIFICATION</scope>
</reference>
<organism evidence="4 5">
    <name type="scientific">Salmo trutta</name>
    <name type="common">Brown trout</name>
    <dbReference type="NCBI Taxonomy" id="8032"/>
    <lineage>
        <taxon>Eukaryota</taxon>
        <taxon>Metazoa</taxon>
        <taxon>Chordata</taxon>
        <taxon>Craniata</taxon>
        <taxon>Vertebrata</taxon>
        <taxon>Euteleostomi</taxon>
        <taxon>Actinopterygii</taxon>
        <taxon>Neopterygii</taxon>
        <taxon>Teleostei</taxon>
        <taxon>Protacanthopterygii</taxon>
        <taxon>Salmoniformes</taxon>
        <taxon>Salmonidae</taxon>
        <taxon>Salmoninae</taxon>
        <taxon>Salmo</taxon>
    </lineage>
</organism>
<dbReference type="Gene3D" id="3.40.50.1010">
    <property type="entry name" value="5'-nuclease"/>
    <property type="match status" value="1"/>
</dbReference>
<name>A0A674AM05_SALTR</name>
<dbReference type="OMA" id="SHEISKH"/>
<dbReference type="GeneTree" id="ENSGT00390000010145"/>
<sequence>MGIKGLTRFIDDHGAILTDYHFRNSKLVIDGSNLYHSLYFNPCVDQQHGGDYDDFENQVCKFFKALRDCGIEPYVVIDGGSDFSDKKFETLLHRVQSTLNTANNLSKGLQGDRIIPTLVKQVFKQVLSSLKVPFAQCIFEADQEIASLAQRWNCPVLSYDSDFYIFDIQAGYLPISHFKWQNASTQRWSSQNYIPCKRYTTTSFCRHFNINRKLLPVFAAIVGNDYVNLDKMGFPIRWEDNSPMEPNRRPRVVFFNKLLKWLSDFKQQQEALDNVPRLIVSRNNQHNMDAALQALSRGIKVYQLTLSCLEKFFIKGKAPDPGHLPDHLSVLPDWTLLPLMKGTLPSCIIYILQLKPVIQGVQVEDHSFPSGNNTSRPIRQVVFGLLLGERREVKEYDREGINLTSSMVKAILPRAAQQMQLDMLNQAPHSVRLEVFLETLGVSQSTLNGLPSHLGLPVAVTYYWLRHAHLQPDHRLLQALLLGLVYGELCRQRKMLGRLRGLIQRGARSLDLAVAHAYSQWQRCMRDCLDLNQLLCFPLSEPQIAWLYRGTLVHQLVGKLRGVSLTGQDKQGIRRSQSISTSSTLMSPPKKTQRNAHPTLQSQGSQIQIYFCFNIKSNQIKFIYTALRTSAEISKCCTETQPKTPNSKQCM</sequence>
<feature type="compositionally biased region" description="Low complexity" evidence="2">
    <location>
        <begin position="574"/>
        <end position="584"/>
    </location>
</feature>
<evidence type="ECO:0000313" key="5">
    <source>
        <dbReference type="Proteomes" id="UP000472277"/>
    </source>
</evidence>
<dbReference type="Pfam" id="PF00752">
    <property type="entry name" value="XPG_N"/>
    <property type="match status" value="1"/>
</dbReference>